<dbReference type="Proteomes" id="UP000199039">
    <property type="component" value="Unassembled WGS sequence"/>
</dbReference>
<feature type="transmembrane region" description="Helical" evidence="1">
    <location>
        <begin position="199"/>
        <end position="220"/>
    </location>
</feature>
<feature type="domain" description="DUF1206" evidence="2">
    <location>
        <begin position="110"/>
        <end position="171"/>
    </location>
</feature>
<name>A0A1G6S458_9MICO</name>
<keyword evidence="1" id="KW-0812">Transmembrane</keyword>
<protein>
    <recommendedName>
        <fullName evidence="2">DUF1206 domain-containing protein</fullName>
    </recommendedName>
</protein>
<organism evidence="3 4">
    <name type="scientific">Sanguibacter gelidistatuariae</name>
    <dbReference type="NCBI Taxonomy" id="1814289"/>
    <lineage>
        <taxon>Bacteria</taxon>
        <taxon>Bacillati</taxon>
        <taxon>Actinomycetota</taxon>
        <taxon>Actinomycetes</taxon>
        <taxon>Micrococcales</taxon>
        <taxon>Sanguibacteraceae</taxon>
        <taxon>Sanguibacter</taxon>
    </lineage>
</organism>
<evidence type="ECO:0000256" key="1">
    <source>
        <dbReference type="SAM" id="Phobius"/>
    </source>
</evidence>
<feature type="transmembrane region" description="Helical" evidence="1">
    <location>
        <begin position="110"/>
        <end position="128"/>
    </location>
</feature>
<feature type="transmembrane region" description="Helical" evidence="1">
    <location>
        <begin position="240"/>
        <end position="261"/>
    </location>
</feature>
<dbReference type="OrthoDB" id="4552598at2"/>
<evidence type="ECO:0000313" key="3">
    <source>
        <dbReference type="EMBL" id="SDD10927.1"/>
    </source>
</evidence>
<dbReference type="InterPro" id="IPR009597">
    <property type="entry name" value="DUF1206"/>
</dbReference>
<reference evidence="3 4" key="1">
    <citation type="submission" date="2016-09" db="EMBL/GenBank/DDBJ databases">
        <authorList>
            <person name="Capua I."/>
            <person name="De Benedictis P."/>
            <person name="Joannis T."/>
            <person name="Lombin L.H."/>
            <person name="Cattoli G."/>
        </authorList>
    </citation>
    <scope>NUCLEOTIDE SEQUENCE [LARGE SCALE GENOMIC DNA]</scope>
    <source>
        <strain evidence="3 4">ISLP-3</strain>
    </source>
</reference>
<dbReference type="EMBL" id="FMYH01000005">
    <property type="protein sequence ID" value="SDD10927.1"/>
    <property type="molecule type" value="Genomic_DNA"/>
</dbReference>
<dbReference type="RefSeq" id="WP_093184171.1">
    <property type="nucleotide sequence ID" value="NZ_FMYH01000005.1"/>
</dbReference>
<feature type="transmembrane region" description="Helical" evidence="1">
    <location>
        <begin position="26"/>
        <end position="47"/>
    </location>
</feature>
<evidence type="ECO:0000313" key="4">
    <source>
        <dbReference type="Proteomes" id="UP000199039"/>
    </source>
</evidence>
<dbReference type="Pfam" id="PF06724">
    <property type="entry name" value="DUF1206"/>
    <property type="match status" value="3"/>
</dbReference>
<keyword evidence="4" id="KW-1185">Reference proteome</keyword>
<sequence>MPTNSAATNRARDLQGSDGFRRVARAGYAVSGLLHLVIGWVAIHLALTSSAGGESADQEGALSALGDAPWGVAILWFAVVALATLGAWQVTTAVAVSGSEEDAGSTRMKAVATAVTYLVLAVLAWRVVQGGGSGSGSGTDALMSSPLGRVGVAVAGVVIVAVGGYHVYKGLSQKFTEDLESTGDGAVGRGVIVAGVAGYAAKGVALIIMGVLFVVGAVQADPDKASGLDVALRTLAELPFGKLMLAVVAVGFAAYGLYSFARARYAQM</sequence>
<gene>
    <name evidence="3" type="ORF">SAMN05216410_2853</name>
</gene>
<feature type="domain" description="DUF1206" evidence="2">
    <location>
        <begin position="197"/>
        <end position="265"/>
    </location>
</feature>
<evidence type="ECO:0000259" key="2">
    <source>
        <dbReference type="Pfam" id="PF06724"/>
    </source>
</evidence>
<accession>A0A1G6S458</accession>
<keyword evidence="1" id="KW-0472">Membrane</keyword>
<dbReference type="STRING" id="1814289.SAMN05216410_2853"/>
<feature type="transmembrane region" description="Helical" evidence="1">
    <location>
        <begin position="148"/>
        <end position="168"/>
    </location>
</feature>
<proteinExistence type="predicted"/>
<keyword evidence="1" id="KW-1133">Transmembrane helix</keyword>
<dbReference type="AlphaFoldDB" id="A0A1G6S458"/>
<feature type="transmembrane region" description="Helical" evidence="1">
    <location>
        <begin position="73"/>
        <end position="98"/>
    </location>
</feature>
<feature type="domain" description="DUF1206" evidence="2">
    <location>
        <begin position="26"/>
        <end position="94"/>
    </location>
</feature>